<protein>
    <submittedName>
        <fullName evidence="2">4297_t:CDS:1</fullName>
    </submittedName>
</protein>
<dbReference type="CDD" id="cd00024">
    <property type="entry name" value="CD_CSD"/>
    <property type="match status" value="1"/>
</dbReference>
<evidence type="ECO:0000313" key="3">
    <source>
        <dbReference type="Proteomes" id="UP000789572"/>
    </source>
</evidence>
<dbReference type="AlphaFoldDB" id="A0A9N9AS49"/>
<dbReference type="EMBL" id="CAJVPJ010000592">
    <property type="protein sequence ID" value="CAG8540705.1"/>
    <property type="molecule type" value="Genomic_DNA"/>
</dbReference>
<dbReference type="Proteomes" id="UP000789572">
    <property type="component" value="Unassembled WGS sequence"/>
</dbReference>
<dbReference type="SUPFAM" id="SSF54160">
    <property type="entry name" value="Chromo domain-like"/>
    <property type="match status" value="1"/>
</dbReference>
<dbReference type="PROSITE" id="PS50013">
    <property type="entry name" value="CHROMO_2"/>
    <property type="match status" value="1"/>
</dbReference>
<reference evidence="2" key="1">
    <citation type="submission" date="2021-06" db="EMBL/GenBank/DDBJ databases">
        <authorList>
            <person name="Kallberg Y."/>
            <person name="Tangrot J."/>
            <person name="Rosling A."/>
        </authorList>
    </citation>
    <scope>NUCLEOTIDE SEQUENCE</scope>
    <source>
        <strain evidence="2">IA702</strain>
    </source>
</reference>
<name>A0A9N9AS49_9GLOM</name>
<sequence length="131" mass="15885">MTEAMEDRFTVDDITAVKNKEYFLVKWEGFTKETWEPRENLDNCEEKLARFYEVMRDSNLDKDWQLQRHLTKDGTEFETRMHRAYHESKLFDSAAYDNCILKKGVSEQQKRDAGKRIEEIRWIDLNVKRKK</sequence>
<organism evidence="2 3">
    <name type="scientific">Paraglomus occultum</name>
    <dbReference type="NCBI Taxonomy" id="144539"/>
    <lineage>
        <taxon>Eukaryota</taxon>
        <taxon>Fungi</taxon>
        <taxon>Fungi incertae sedis</taxon>
        <taxon>Mucoromycota</taxon>
        <taxon>Glomeromycotina</taxon>
        <taxon>Glomeromycetes</taxon>
        <taxon>Paraglomerales</taxon>
        <taxon>Paraglomeraceae</taxon>
        <taxon>Paraglomus</taxon>
    </lineage>
</organism>
<accession>A0A9N9AS49</accession>
<evidence type="ECO:0000313" key="2">
    <source>
        <dbReference type="EMBL" id="CAG8540705.1"/>
    </source>
</evidence>
<dbReference type="Pfam" id="PF00385">
    <property type="entry name" value="Chromo"/>
    <property type="match status" value="1"/>
</dbReference>
<feature type="domain" description="Chromo" evidence="1">
    <location>
        <begin position="9"/>
        <end position="53"/>
    </location>
</feature>
<dbReference type="InterPro" id="IPR000953">
    <property type="entry name" value="Chromo/chromo_shadow_dom"/>
</dbReference>
<dbReference type="InterPro" id="IPR016197">
    <property type="entry name" value="Chromo-like_dom_sf"/>
</dbReference>
<dbReference type="Gene3D" id="2.40.50.40">
    <property type="match status" value="1"/>
</dbReference>
<dbReference type="OrthoDB" id="433924at2759"/>
<gene>
    <name evidence="2" type="ORF">POCULU_LOCUS4520</name>
</gene>
<comment type="caution">
    <text evidence="2">The sequence shown here is derived from an EMBL/GenBank/DDBJ whole genome shotgun (WGS) entry which is preliminary data.</text>
</comment>
<dbReference type="SMART" id="SM00298">
    <property type="entry name" value="CHROMO"/>
    <property type="match status" value="1"/>
</dbReference>
<evidence type="ECO:0000259" key="1">
    <source>
        <dbReference type="PROSITE" id="PS50013"/>
    </source>
</evidence>
<dbReference type="InterPro" id="IPR023780">
    <property type="entry name" value="Chromo_domain"/>
</dbReference>
<proteinExistence type="predicted"/>
<keyword evidence="3" id="KW-1185">Reference proteome</keyword>